<evidence type="ECO:0000313" key="1">
    <source>
        <dbReference type="EMBL" id="PRQ26161.1"/>
    </source>
</evidence>
<dbReference type="InterPro" id="IPR040267">
    <property type="entry name" value="EID1-like"/>
</dbReference>
<dbReference type="STRING" id="74649.A0A2P6PW55"/>
<dbReference type="AlphaFoldDB" id="A0A2P6PW55"/>
<organism evidence="1 2">
    <name type="scientific">Rosa chinensis</name>
    <name type="common">China rose</name>
    <dbReference type="NCBI Taxonomy" id="74649"/>
    <lineage>
        <taxon>Eukaryota</taxon>
        <taxon>Viridiplantae</taxon>
        <taxon>Streptophyta</taxon>
        <taxon>Embryophyta</taxon>
        <taxon>Tracheophyta</taxon>
        <taxon>Spermatophyta</taxon>
        <taxon>Magnoliopsida</taxon>
        <taxon>eudicotyledons</taxon>
        <taxon>Gunneridae</taxon>
        <taxon>Pentapetalae</taxon>
        <taxon>rosids</taxon>
        <taxon>fabids</taxon>
        <taxon>Rosales</taxon>
        <taxon>Rosaceae</taxon>
        <taxon>Rosoideae</taxon>
        <taxon>Rosoideae incertae sedis</taxon>
        <taxon>Rosa</taxon>
    </lineage>
</organism>
<dbReference type="Gramene" id="PRQ26161">
    <property type="protein sequence ID" value="PRQ26161"/>
    <property type="gene ID" value="RchiOBHm_Chr6g0291561"/>
</dbReference>
<evidence type="ECO:0008006" key="3">
    <source>
        <dbReference type="Google" id="ProtNLM"/>
    </source>
</evidence>
<name>A0A2P6PW55_ROSCH</name>
<dbReference type="OMA" id="YCCGCES"/>
<accession>A0A2P6PW55</accession>
<dbReference type="PANTHER" id="PTHR31348:SF3">
    <property type="entry name" value="EID1-LIKE F-BOX PROTEIN 3"/>
    <property type="match status" value="1"/>
</dbReference>
<dbReference type="PANTHER" id="PTHR31348">
    <property type="entry name" value="EID1-LIKE F-BOX PROTEIN 2-RELATED"/>
    <property type="match status" value="1"/>
</dbReference>
<protein>
    <recommendedName>
        <fullName evidence="3">EID1-like F-box protein 3</fullName>
    </recommendedName>
</protein>
<evidence type="ECO:0000313" key="2">
    <source>
        <dbReference type="Proteomes" id="UP000238479"/>
    </source>
</evidence>
<dbReference type="Proteomes" id="UP000238479">
    <property type="component" value="Chromosome 6"/>
</dbReference>
<keyword evidence="2" id="KW-1185">Reference proteome</keyword>
<comment type="caution">
    <text evidence="1">The sequence shown here is derived from an EMBL/GenBank/DDBJ whole genome shotgun (WGS) entry which is preliminary data.</text>
</comment>
<gene>
    <name evidence="1" type="ORF">RchiOBHm_Chr6g0291561</name>
</gene>
<dbReference type="EMBL" id="PDCK01000044">
    <property type="protein sequence ID" value="PRQ26161.1"/>
    <property type="molecule type" value="Genomic_DNA"/>
</dbReference>
<dbReference type="OrthoDB" id="761790at2759"/>
<sequence>MSARQRVRASQGSDSGELGIHNERVLYLVFESMKWDIHALCSTASVNRKLRAVVNRLLWREVCLYRAPRMTATLTNGVLNGRIGGGWHTLAKLMFFCCGCKPTRHFKLSQPTPGHRVKASRFSKTSGQSFLSKNCRGDLLYVSDMCEHQTGDKEEDHLGIYRGVFRGFHRSRTMACLIERRVKLEESVICPYCGARVWSMTAARLVPKSAARRLGSHDGALEYFVCVNGHLYGSCWLVPLSSDEDEDEDEVEYYSDGRRRITYDDRTATNGSLGSMGEEVVED</sequence>
<proteinExistence type="predicted"/>
<reference evidence="1 2" key="1">
    <citation type="journal article" date="2018" name="Nat. Genet.">
        <title>The Rosa genome provides new insights in the design of modern roses.</title>
        <authorList>
            <person name="Bendahmane M."/>
        </authorList>
    </citation>
    <scope>NUCLEOTIDE SEQUENCE [LARGE SCALE GENOMIC DNA]</scope>
    <source>
        <strain evidence="2">cv. Old Blush</strain>
    </source>
</reference>